<feature type="region of interest" description="Disordered" evidence="1">
    <location>
        <begin position="1"/>
        <end position="29"/>
    </location>
</feature>
<evidence type="ECO:0000256" key="1">
    <source>
        <dbReference type="SAM" id="MobiDB-lite"/>
    </source>
</evidence>
<name>A0A2S6IF94_9ACTN</name>
<proteinExistence type="predicted"/>
<dbReference type="EMBL" id="PTJD01000012">
    <property type="protein sequence ID" value="PPK92867.1"/>
    <property type="molecule type" value="Genomic_DNA"/>
</dbReference>
<gene>
    <name evidence="2" type="ORF">CLV92_11240</name>
</gene>
<keyword evidence="3" id="KW-1185">Reference proteome</keyword>
<sequence>MQPPRPSRPSPPPAVAAELDRGVPPAHAGDRVRLDLAPDADALAQARRFLHVYAQQSGFDEDGADDLVQAAAELLAAGGTTHQPVAVAVQESRDALTVLVDLAGPATVDVADDAVLLLSGLSREWGWRRSSEAVQVWCEVPVRAPR</sequence>
<evidence type="ECO:0008006" key="4">
    <source>
        <dbReference type="Google" id="ProtNLM"/>
    </source>
</evidence>
<feature type="compositionally biased region" description="Pro residues" evidence="1">
    <location>
        <begin position="1"/>
        <end position="14"/>
    </location>
</feature>
<dbReference type="Gene3D" id="3.30.565.10">
    <property type="entry name" value="Histidine kinase-like ATPase, C-terminal domain"/>
    <property type="match status" value="1"/>
</dbReference>
<accession>A0A2S6IF94</accession>
<protein>
    <recommendedName>
        <fullName evidence="4">Histidine kinase-like protein</fullName>
    </recommendedName>
</protein>
<reference evidence="2 3" key="1">
    <citation type="submission" date="2018-02" db="EMBL/GenBank/DDBJ databases">
        <title>Genomic Encyclopedia of Archaeal and Bacterial Type Strains, Phase II (KMG-II): from individual species to whole genera.</title>
        <authorList>
            <person name="Goeker M."/>
        </authorList>
    </citation>
    <scope>NUCLEOTIDE SEQUENCE [LARGE SCALE GENOMIC DNA]</scope>
    <source>
        <strain evidence="2 3">DSM 22857</strain>
    </source>
</reference>
<dbReference type="Proteomes" id="UP000239485">
    <property type="component" value="Unassembled WGS sequence"/>
</dbReference>
<comment type="caution">
    <text evidence="2">The sequence shown here is derived from an EMBL/GenBank/DDBJ whole genome shotgun (WGS) entry which is preliminary data.</text>
</comment>
<evidence type="ECO:0000313" key="3">
    <source>
        <dbReference type="Proteomes" id="UP000239485"/>
    </source>
</evidence>
<dbReference type="RefSeq" id="WP_104434218.1">
    <property type="nucleotide sequence ID" value="NZ_PTJD01000012.1"/>
</dbReference>
<organism evidence="2 3">
    <name type="scientific">Kineococcus xinjiangensis</name>
    <dbReference type="NCBI Taxonomy" id="512762"/>
    <lineage>
        <taxon>Bacteria</taxon>
        <taxon>Bacillati</taxon>
        <taxon>Actinomycetota</taxon>
        <taxon>Actinomycetes</taxon>
        <taxon>Kineosporiales</taxon>
        <taxon>Kineosporiaceae</taxon>
        <taxon>Kineococcus</taxon>
    </lineage>
</organism>
<dbReference type="AlphaFoldDB" id="A0A2S6IF94"/>
<dbReference type="InterPro" id="IPR036890">
    <property type="entry name" value="HATPase_C_sf"/>
</dbReference>
<evidence type="ECO:0000313" key="2">
    <source>
        <dbReference type="EMBL" id="PPK92867.1"/>
    </source>
</evidence>